<feature type="transmembrane region" description="Helical" evidence="1">
    <location>
        <begin position="730"/>
        <end position="749"/>
    </location>
</feature>
<sequence>MGLFSKKVQHHAKRYTHLYGNPLHKFTIGKSKNKRNNVQKLFIEEYVSKLRAGFDTSTIRYSQRMNSQNLHDRAWSRKKLPYSFNVEVSNLEFNEEAFENVIGSDVTILSKEFGTNASLESEYNIKLQLPSYDYTTQTYVHNGYTLKLINSNIFQVISQPPLPDPVPPDFRYTYNLNESISIENLGVYPSFGYFENTVKKPLLYEELKTRFGVTQTEISTFASYFDTETKVFRTSAYFTWEGHEEVKTTQDAKGNNVRTVEKIYEYIYTDYDATDTLYAMYFSEKFEKRFFIEYVDGNGKRNIYKGTNYENFIDKTKVKKIDFVSIFPVKKYLPTDKKTSTLLDRALVQGNYKSKYKKKKPKVPAQKLRGLTEEQKKNAGKDLIETMQENGSIDEADVGQYLDLSLFFKKETRSNKLWQRFLRCIMEYLDNTLGFGMYHQDAPKHNLYVDTTLVRGPNKFKLRVQGVKRTVRYMRTDKICFISTEPRSGDCYLYLNVPDYSMSNPVEKANSIFYKFTQYGLNLSYWYSEGMLESYNFYGKNMSSQKQSRSKYDRHNLASSFYLDIDVREFSRITGEPWVNPGNILDPQYVKPSVYRDNDIVESYVIEETSFTYDDRVNYIPPYVGETKDDELVLNMAHLCPMPVKLWRKVPHIVKLEVFQSTLLLYYQYGWEEKKGTILGKIIGFVLVIIGIVLIVVFWWTGSMGWGMSILGAGLALLGAMYNNKLLSRIGAVIGIAGGFVSGIAGLSGSLLQQFAGVMAIIGSVVTSWNFLTAIRNEQVLKSLYEKSKEEVAKLKREGQGYDEYNKGFLNLSKYNIDIDTGQGIEDMYTVATAQHCYMMIESGKYYHLQNEEYQNLYERY</sequence>
<accession>A0A8S5LMV5</accession>
<dbReference type="EMBL" id="BK015876">
    <property type="protein sequence ID" value="DAD71151.1"/>
    <property type="molecule type" value="Genomic_DNA"/>
</dbReference>
<organism evidence="2">
    <name type="scientific">Podoviridae sp. ctiuS14</name>
    <dbReference type="NCBI Taxonomy" id="2827620"/>
    <lineage>
        <taxon>Viruses</taxon>
        <taxon>Duplodnaviria</taxon>
        <taxon>Heunggongvirae</taxon>
        <taxon>Uroviricota</taxon>
        <taxon>Caudoviricetes</taxon>
    </lineage>
</organism>
<evidence type="ECO:0000256" key="1">
    <source>
        <dbReference type="SAM" id="Phobius"/>
    </source>
</evidence>
<feature type="transmembrane region" description="Helical" evidence="1">
    <location>
        <begin position="706"/>
        <end position="723"/>
    </location>
</feature>
<keyword evidence="1" id="KW-0812">Transmembrane</keyword>
<feature type="transmembrane region" description="Helical" evidence="1">
    <location>
        <begin position="678"/>
        <end position="700"/>
    </location>
</feature>
<evidence type="ECO:0000313" key="2">
    <source>
        <dbReference type="EMBL" id="DAD71151.1"/>
    </source>
</evidence>
<proteinExistence type="predicted"/>
<name>A0A8S5LMV5_9CAUD</name>
<keyword evidence="1" id="KW-1133">Transmembrane helix</keyword>
<reference evidence="2" key="1">
    <citation type="journal article" date="2021" name="Proc. Natl. Acad. Sci. U.S.A.">
        <title>A Catalog of Tens of Thousands of Viruses from Human Metagenomes Reveals Hidden Associations with Chronic Diseases.</title>
        <authorList>
            <person name="Tisza M.J."/>
            <person name="Buck C.B."/>
        </authorList>
    </citation>
    <scope>NUCLEOTIDE SEQUENCE</scope>
    <source>
        <strain evidence="2">CtiuS14</strain>
    </source>
</reference>
<keyword evidence="1" id="KW-0472">Membrane</keyword>
<protein>
    <submittedName>
        <fullName evidence="2">Solute carrier family 12 protein</fullName>
    </submittedName>
</protein>
<feature type="transmembrane region" description="Helical" evidence="1">
    <location>
        <begin position="755"/>
        <end position="775"/>
    </location>
</feature>